<sequence>MRLSTVAGDFALTIISLRPDLRRNRGLTPWLAAGEVALVVMKRCGPGGPADAGRILSQRYRLSPAEVRLVLAMDGRLALSDVAAALGISYETARWHLKRVFAKLGISRQAELVAMVLALKGSALDQ</sequence>
<name>A0A512JJ08_9HYPH</name>
<dbReference type="InterPro" id="IPR016032">
    <property type="entry name" value="Sig_transdc_resp-reg_C-effctor"/>
</dbReference>
<reference evidence="2 3" key="1">
    <citation type="submission" date="2019-07" db="EMBL/GenBank/DDBJ databases">
        <title>Whole genome shotgun sequence of Methylobacterium gnaphalii NBRC 107716.</title>
        <authorList>
            <person name="Hosoyama A."/>
            <person name="Uohara A."/>
            <person name="Ohji S."/>
            <person name="Ichikawa N."/>
        </authorList>
    </citation>
    <scope>NUCLEOTIDE SEQUENCE [LARGE SCALE GENOMIC DNA]</scope>
    <source>
        <strain evidence="2 3">NBRC 107716</strain>
    </source>
</reference>
<evidence type="ECO:0000259" key="1">
    <source>
        <dbReference type="SMART" id="SM00421"/>
    </source>
</evidence>
<dbReference type="SMART" id="SM00421">
    <property type="entry name" value="HTH_LUXR"/>
    <property type="match status" value="1"/>
</dbReference>
<organism evidence="2 3">
    <name type="scientific">Methylobacterium gnaphalii</name>
    <dbReference type="NCBI Taxonomy" id="1010610"/>
    <lineage>
        <taxon>Bacteria</taxon>
        <taxon>Pseudomonadati</taxon>
        <taxon>Pseudomonadota</taxon>
        <taxon>Alphaproteobacteria</taxon>
        <taxon>Hyphomicrobiales</taxon>
        <taxon>Methylobacteriaceae</taxon>
        <taxon>Methylobacterium</taxon>
    </lineage>
</organism>
<dbReference type="SUPFAM" id="SSF46894">
    <property type="entry name" value="C-terminal effector domain of the bipartite response regulators"/>
    <property type="match status" value="1"/>
</dbReference>
<evidence type="ECO:0000313" key="3">
    <source>
        <dbReference type="Proteomes" id="UP000321750"/>
    </source>
</evidence>
<dbReference type="AlphaFoldDB" id="A0A512JJ08"/>
<proteinExistence type="predicted"/>
<protein>
    <recommendedName>
        <fullName evidence="1">HTH luxR-type domain-containing protein</fullName>
    </recommendedName>
</protein>
<dbReference type="EMBL" id="BJZV01000007">
    <property type="protein sequence ID" value="GEP09936.1"/>
    <property type="molecule type" value="Genomic_DNA"/>
</dbReference>
<keyword evidence="3" id="KW-1185">Reference proteome</keyword>
<dbReference type="Gene3D" id="1.10.10.10">
    <property type="entry name" value="Winged helix-like DNA-binding domain superfamily/Winged helix DNA-binding domain"/>
    <property type="match status" value="1"/>
</dbReference>
<dbReference type="InterPro" id="IPR036388">
    <property type="entry name" value="WH-like_DNA-bd_sf"/>
</dbReference>
<accession>A0A512JJ08</accession>
<dbReference type="Proteomes" id="UP000321750">
    <property type="component" value="Unassembled WGS sequence"/>
</dbReference>
<dbReference type="GO" id="GO:0006355">
    <property type="term" value="P:regulation of DNA-templated transcription"/>
    <property type="evidence" value="ECO:0007669"/>
    <property type="project" value="InterPro"/>
</dbReference>
<comment type="caution">
    <text evidence="2">The sequence shown here is derived from an EMBL/GenBank/DDBJ whole genome shotgun (WGS) entry which is preliminary data.</text>
</comment>
<dbReference type="InterPro" id="IPR000792">
    <property type="entry name" value="Tscrpt_reg_LuxR_C"/>
</dbReference>
<evidence type="ECO:0000313" key="2">
    <source>
        <dbReference type="EMBL" id="GEP09936.1"/>
    </source>
</evidence>
<feature type="domain" description="HTH luxR-type" evidence="1">
    <location>
        <begin position="59"/>
        <end position="116"/>
    </location>
</feature>
<dbReference type="GO" id="GO:0003677">
    <property type="term" value="F:DNA binding"/>
    <property type="evidence" value="ECO:0007669"/>
    <property type="project" value="InterPro"/>
</dbReference>
<gene>
    <name evidence="2" type="ORF">MGN01_17810</name>
</gene>